<evidence type="ECO:0000313" key="1">
    <source>
        <dbReference type="EMBL" id="AUR98309.1"/>
    </source>
</evidence>
<dbReference type="Proteomes" id="UP000275031">
    <property type="component" value="Segment"/>
</dbReference>
<organism evidence="1 2">
    <name type="scientific">Vibrio phage 1.249.A._10N.261.55.B9</name>
    <dbReference type="NCBI Taxonomy" id="1881268"/>
    <lineage>
        <taxon>Viruses</taxon>
        <taxon>Varidnaviria</taxon>
        <taxon>Abadenavirae</taxon>
        <taxon>Produgelaviricota</taxon>
        <taxon>Belvinaviricetes</taxon>
        <taxon>Vinavirales</taxon>
        <taxon>Autolykiviridae</taxon>
        <taxon>Livvievirus</taxon>
        <taxon>Livvievirus viph1249a</taxon>
    </lineage>
</organism>
<keyword evidence="1" id="KW-0808">Transferase</keyword>
<sequence>MIGLIPWSDKAEAGLIVSAGADMAIIREQVENGIAQLWQYSADTGGGYIVTRIDQAGSGPELVIVLGEGRGLHDVVPQFIEAAQSLNIKSIRTHVKRQGLIRMYARHGFEVDEYVLRWK</sequence>
<dbReference type="GO" id="GO:0016746">
    <property type="term" value="F:acyltransferase activity"/>
    <property type="evidence" value="ECO:0007669"/>
    <property type="project" value="UniProtKB-KW"/>
</dbReference>
<reference evidence="1 2" key="1">
    <citation type="submission" date="2017-11" db="EMBL/GenBank/DDBJ databases">
        <title>A major lineage of nontailed dsDNA viruses as unrecognized killers of marine bacteria.</title>
        <authorList>
            <person name="Kauffman K.M."/>
            <person name="Hussain F.A."/>
            <person name="Yang J."/>
            <person name="Arevalo P."/>
            <person name="Brown J.M."/>
            <person name="Chang W.K."/>
            <person name="VanInsberghe D."/>
            <person name="Elsherbini J."/>
            <person name="Cutler M.B."/>
            <person name="Kelly L."/>
            <person name="Polz M.F."/>
        </authorList>
    </citation>
    <scope>NUCLEOTIDE SEQUENCE [LARGE SCALE GENOMIC DNA]</scope>
</reference>
<protein>
    <submittedName>
        <fullName evidence="1">Acyl-CoA N-acyltransferase</fullName>
    </submittedName>
</protein>
<accession>A0A2I7RXC7</accession>
<dbReference type="EMBL" id="MG592615">
    <property type="protein sequence ID" value="AUR98309.1"/>
    <property type="molecule type" value="Genomic_DNA"/>
</dbReference>
<proteinExistence type="predicted"/>
<keyword evidence="1" id="KW-0012">Acyltransferase</keyword>
<keyword evidence="2" id="KW-1185">Reference proteome</keyword>
<evidence type="ECO:0000313" key="2">
    <source>
        <dbReference type="Proteomes" id="UP000275031"/>
    </source>
</evidence>
<name>A0A2I7RXC7_9VIRU</name>
<gene>
    <name evidence="1" type="ORF">NVP1249A_15</name>
</gene>